<dbReference type="RefSeq" id="WP_188375715.1">
    <property type="nucleotide sequence ID" value="NZ_BMEL01000001.1"/>
</dbReference>
<gene>
    <name evidence="1" type="primary">yqhG</name>
    <name evidence="1" type="ORF">GCM10010954_03240</name>
</gene>
<evidence type="ECO:0008006" key="3">
    <source>
        <dbReference type="Google" id="ProtNLM"/>
    </source>
</evidence>
<dbReference type="AlphaFoldDB" id="A0A917AZH0"/>
<accession>A0A917AZH0</accession>
<dbReference type="Pfam" id="PF11079">
    <property type="entry name" value="YqhG"/>
    <property type="match status" value="1"/>
</dbReference>
<reference evidence="1" key="2">
    <citation type="submission" date="2020-09" db="EMBL/GenBank/DDBJ databases">
        <authorList>
            <person name="Sun Q."/>
            <person name="Zhou Y."/>
        </authorList>
    </citation>
    <scope>NUCLEOTIDE SEQUENCE</scope>
    <source>
        <strain evidence="1">CGMCC 1.12153</strain>
    </source>
</reference>
<name>A0A917AZH0_HALAA</name>
<reference evidence="1" key="1">
    <citation type="journal article" date="2014" name="Int. J. Syst. Evol. Microbiol.">
        <title>Complete genome sequence of Corynebacterium casei LMG S-19264T (=DSM 44701T), isolated from a smear-ripened cheese.</title>
        <authorList>
            <consortium name="US DOE Joint Genome Institute (JGI-PGF)"/>
            <person name="Walter F."/>
            <person name="Albersmeier A."/>
            <person name="Kalinowski J."/>
            <person name="Ruckert C."/>
        </authorList>
    </citation>
    <scope>NUCLEOTIDE SEQUENCE</scope>
    <source>
        <strain evidence="1">CGMCC 1.12153</strain>
    </source>
</reference>
<evidence type="ECO:0000313" key="1">
    <source>
        <dbReference type="EMBL" id="GGF08160.1"/>
    </source>
</evidence>
<keyword evidence="2" id="KW-1185">Reference proteome</keyword>
<dbReference type="EMBL" id="BMEL01000001">
    <property type="protein sequence ID" value="GGF08160.1"/>
    <property type="molecule type" value="Genomic_DNA"/>
</dbReference>
<dbReference type="Proteomes" id="UP000660110">
    <property type="component" value="Unassembled WGS sequence"/>
</dbReference>
<dbReference type="InterPro" id="IPR024562">
    <property type="entry name" value="YqhG"/>
</dbReference>
<organism evidence="1 2">
    <name type="scientific">Halobacillus andaensis</name>
    <dbReference type="NCBI Taxonomy" id="1176239"/>
    <lineage>
        <taxon>Bacteria</taxon>
        <taxon>Bacillati</taxon>
        <taxon>Bacillota</taxon>
        <taxon>Bacilli</taxon>
        <taxon>Bacillales</taxon>
        <taxon>Bacillaceae</taxon>
        <taxon>Halobacillus</taxon>
    </lineage>
</organism>
<sequence length="269" mass="31379">MNNASHYDFTKCFFELNGCTIKEKNPKHMTIKLTKEMDEALMNRPFYWHYMKKMNREGEPLSLSFKDISLGDAEEGIFLHAGTPKLQQIYQVALEKGYTTRLYEKVDSPSQNLALHPWLCINVKLTFRGKQSKDLLLSLGLNLINGALIHEAMNKFLDVPLTSSISDYTFPMTPLIRLESGYNRLLQHIEDYLSELDTQWADQSLSQLHYERKLLESFFQSKDVDPEQYEKELEQLHIRYQPRIQLSVANGGLIYLTNETSQKMLTNYH</sequence>
<evidence type="ECO:0000313" key="2">
    <source>
        <dbReference type="Proteomes" id="UP000660110"/>
    </source>
</evidence>
<proteinExistence type="predicted"/>
<comment type="caution">
    <text evidence="1">The sequence shown here is derived from an EMBL/GenBank/DDBJ whole genome shotgun (WGS) entry which is preliminary data.</text>
</comment>
<protein>
    <recommendedName>
        <fullName evidence="3">YqhG</fullName>
    </recommendedName>
</protein>